<dbReference type="InterPro" id="IPR057511">
    <property type="entry name" value="WH_GDS1"/>
</dbReference>
<dbReference type="OrthoDB" id="4150221at2759"/>
<proteinExistence type="predicted"/>
<feature type="domain" description="GDS1 winged helix" evidence="2">
    <location>
        <begin position="106"/>
        <end position="200"/>
    </location>
</feature>
<sequence length="459" mass="49858">MPYNTRRKSVSLSALGIQVPSTSRAHRPSVPKSSVATETQQPPTKKVKRSHASNTSSPVSPLRQRSSTASSSTKTVSFAERPKSSGRAAYEHTPPPSPGAADDSRIDTDNVSDDIVVGVIQQLEKTGNRPHLMKELAAILSTTNDAVLNSANPSALLSSRLSAYLRRSCWTKTSPCPLEKELVPVHPRKVYYFLTTKPRQEFPTDSSDILDSPLIIALHSGGKGGKRIVSPSLSNASVDEDMESAEDRRRATLSPSPEIDLSAHELDDALLAGEDDYTTPPTPAGTFSGRSSLARDGSNASEEISLAHNHRAASPPLEGDEKEFTQTASNMRMRGMSLDDQSIRPSMEIANPDRETEHEIQVDETEEEKARRNREVAADLFGGQHDATQDISSAMLSSPMIRPIHEHVALPEVKMEETPSAEMKESNSILGDSGFGVGWDTREPENIGLDELDDLFGAF</sequence>
<name>A0A8H3EQR3_9LECA</name>
<feature type="compositionally biased region" description="Polar residues" evidence="1">
    <location>
        <begin position="31"/>
        <end position="43"/>
    </location>
</feature>
<keyword evidence="4" id="KW-1185">Reference proteome</keyword>
<protein>
    <recommendedName>
        <fullName evidence="2">GDS1 winged helix domain-containing protein</fullName>
    </recommendedName>
</protein>
<feature type="region of interest" description="Disordered" evidence="1">
    <location>
        <begin position="348"/>
        <end position="370"/>
    </location>
</feature>
<gene>
    <name evidence="3" type="ORF">HETSPECPRED_009568</name>
</gene>
<dbReference type="Pfam" id="PF25318">
    <property type="entry name" value="WHD_GDS1"/>
    <property type="match status" value="1"/>
</dbReference>
<evidence type="ECO:0000256" key="1">
    <source>
        <dbReference type="SAM" id="MobiDB-lite"/>
    </source>
</evidence>
<dbReference type="Proteomes" id="UP000664521">
    <property type="component" value="Unassembled WGS sequence"/>
</dbReference>
<feature type="compositionally biased region" description="Low complexity" evidence="1">
    <location>
        <begin position="66"/>
        <end position="77"/>
    </location>
</feature>
<evidence type="ECO:0000313" key="3">
    <source>
        <dbReference type="EMBL" id="CAF9909960.1"/>
    </source>
</evidence>
<feature type="region of interest" description="Disordered" evidence="1">
    <location>
        <begin position="228"/>
        <end position="261"/>
    </location>
</feature>
<feature type="compositionally biased region" description="Basic and acidic residues" evidence="1">
    <location>
        <begin position="351"/>
        <end position="361"/>
    </location>
</feature>
<accession>A0A8H3EQR3</accession>
<comment type="caution">
    <text evidence="3">The sequence shown here is derived from an EMBL/GenBank/DDBJ whole genome shotgun (WGS) entry which is preliminary data.</text>
</comment>
<feature type="compositionally biased region" description="Polar residues" evidence="1">
    <location>
        <begin position="52"/>
        <end position="65"/>
    </location>
</feature>
<reference evidence="3" key="1">
    <citation type="submission" date="2021-03" db="EMBL/GenBank/DDBJ databases">
        <authorList>
            <person name="Tagirdzhanova G."/>
        </authorList>
    </citation>
    <scope>NUCLEOTIDE SEQUENCE</scope>
</reference>
<organism evidence="3 4">
    <name type="scientific">Heterodermia speciosa</name>
    <dbReference type="NCBI Taxonomy" id="116794"/>
    <lineage>
        <taxon>Eukaryota</taxon>
        <taxon>Fungi</taxon>
        <taxon>Dikarya</taxon>
        <taxon>Ascomycota</taxon>
        <taxon>Pezizomycotina</taxon>
        <taxon>Lecanoromycetes</taxon>
        <taxon>OSLEUM clade</taxon>
        <taxon>Lecanoromycetidae</taxon>
        <taxon>Caliciales</taxon>
        <taxon>Physciaceae</taxon>
        <taxon>Heterodermia</taxon>
    </lineage>
</organism>
<dbReference type="AlphaFoldDB" id="A0A8H3EQR3"/>
<feature type="region of interest" description="Disordered" evidence="1">
    <location>
        <begin position="273"/>
        <end position="302"/>
    </location>
</feature>
<evidence type="ECO:0000259" key="2">
    <source>
        <dbReference type="Pfam" id="PF25318"/>
    </source>
</evidence>
<dbReference type="EMBL" id="CAJPDS010000008">
    <property type="protein sequence ID" value="CAF9909960.1"/>
    <property type="molecule type" value="Genomic_DNA"/>
</dbReference>
<evidence type="ECO:0000313" key="4">
    <source>
        <dbReference type="Proteomes" id="UP000664521"/>
    </source>
</evidence>
<feature type="region of interest" description="Disordered" evidence="1">
    <location>
        <begin position="1"/>
        <end position="108"/>
    </location>
</feature>